<dbReference type="OrthoDB" id="10013455at2759"/>
<accession>A0A814X5N3</accession>
<evidence type="ECO:0000313" key="1">
    <source>
        <dbReference type="EMBL" id="CAF1210493.1"/>
    </source>
</evidence>
<dbReference type="AlphaFoldDB" id="A0A814X5N3"/>
<evidence type="ECO:0008006" key="3">
    <source>
        <dbReference type="Google" id="ProtNLM"/>
    </source>
</evidence>
<comment type="caution">
    <text evidence="1">The sequence shown here is derived from an EMBL/GenBank/DDBJ whole genome shotgun (WGS) entry which is preliminary data.</text>
</comment>
<dbReference type="SUPFAM" id="SSF52047">
    <property type="entry name" value="RNI-like"/>
    <property type="match status" value="1"/>
</dbReference>
<reference evidence="1" key="1">
    <citation type="submission" date="2021-02" db="EMBL/GenBank/DDBJ databases">
        <authorList>
            <person name="Nowell W R."/>
        </authorList>
    </citation>
    <scope>NUCLEOTIDE SEQUENCE</scope>
</reference>
<dbReference type="EMBL" id="CAJNOJ010000154">
    <property type="protein sequence ID" value="CAF1210493.1"/>
    <property type="molecule type" value="Genomic_DNA"/>
</dbReference>
<evidence type="ECO:0000313" key="2">
    <source>
        <dbReference type="Proteomes" id="UP000663852"/>
    </source>
</evidence>
<name>A0A814X5N3_ADIRI</name>
<protein>
    <recommendedName>
        <fullName evidence="3">F-box domain-containing protein</fullName>
    </recommendedName>
</protein>
<gene>
    <name evidence="1" type="ORF">EDS130_LOCUS25861</name>
</gene>
<organism evidence="1 2">
    <name type="scientific">Adineta ricciae</name>
    <name type="common">Rotifer</name>
    <dbReference type="NCBI Taxonomy" id="249248"/>
    <lineage>
        <taxon>Eukaryota</taxon>
        <taxon>Metazoa</taxon>
        <taxon>Spiralia</taxon>
        <taxon>Gnathifera</taxon>
        <taxon>Rotifera</taxon>
        <taxon>Eurotatoria</taxon>
        <taxon>Bdelloidea</taxon>
        <taxon>Adinetida</taxon>
        <taxon>Adinetidae</taxon>
        <taxon>Adineta</taxon>
    </lineage>
</organism>
<dbReference type="Gene3D" id="3.80.10.10">
    <property type="entry name" value="Ribonuclease Inhibitor"/>
    <property type="match status" value="1"/>
</dbReference>
<dbReference type="Proteomes" id="UP000663852">
    <property type="component" value="Unassembled WGS sequence"/>
</dbReference>
<proteinExistence type="predicted"/>
<dbReference type="InterPro" id="IPR032675">
    <property type="entry name" value="LRR_dom_sf"/>
</dbReference>
<sequence length="597" mass="70705">MYFESLANELFLEVFKYLSTSHIYHAFHGLNIRLDELILEYFRNSHLDFRSISKLDFNIIIQEYLPGMLDRITSLCLSDDDDTPGQIGEFFSHGLKLRQLVNLRSLLLSNIRSESIMDTIILDLPYLLNLTHLTFEQCYFASQNTLEKAFTYGNSIWSLPQLICLCFKVNYKYRQSHHIVDKYRRDNGICIRTSVTSSTLECLSIIGVTYCYVDLTELHRHTPHLRRLSIDEYRVTENPSYAIMTQLTTLIISYNLNYTWHRHFLEMLRNLPNLIYFKLDYAYGYPSMDGGDWEQLIHNHLPKLQRLEFRMLRRMSDSEYSSEEVQIDRTLNSYRSNFWLVERSWFVQFDWIPGKYYGYLYTLPYAFDKFQIVAAIRSQSTHPLELNEHSYRCVKSLMYKPRMDSLPSVSPIQFFHIEHLSIDLPVSAYFHCLVPRLDHLISIDVLSDNYDDHCQEQLQDLLDRAPRLTSIRISWKTLSSSLQQLFESQHLSVYQLELLYYGGTFDREQCMMLRKIISTIQCRILNLVLADRTFMLDLINTMPHLQAINVQCRTGKRHPSSRITEKNSAWLQQQLSSTTDMHAIITQQNDFIRLWIR</sequence>